<dbReference type="Proteomes" id="UP001497512">
    <property type="component" value="Chromosome 19"/>
</dbReference>
<feature type="region of interest" description="Disordered" evidence="6">
    <location>
        <begin position="119"/>
        <end position="166"/>
    </location>
</feature>
<evidence type="ECO:0000256" key="2">
    <source>
        <dbReference type="ARBA" id="ARBA00023016"/>
    </source>
</evidence>
<keyword evidence="3" id="KW-0238">DNA-binding</keyword>
<feature type="domain" description="HSF-type DNA-binding" evidence="7">
    <location>
        <begin position="65"/>
        <end position="89"/>
    </location>
</feature>
<comment type="similarity">
    <text evidence="5">Belongs to the HSF family.</text>
</comment>
<dbReference type="SUPFAM" id="SSF46785">
    <property type="entry name" value="Winged helix' DNA-binding domain"/>
    <property type="match status" value="1"/>
</dbReference>
<evidence type="ECO:0000313" key="9">
    <source>
        <dbReference type="Proteomes" id="UP001497512"/>
    </source>
</evidence>
<evidence type="ECO:0000313" key="8">
    <source>
        <dbReference type="EMBL" id="CAK9212328.1"/>
    </source>
</evidence>
<evidence type="ECO:0000259" key="7">
    <source>
        <dbReference type="PROSITE" id="PS00434"/>
    </source>
</evidence>
<evidence type="ECO:0000256" key="6">
    <source>
        <dbReference type="SAM" id="MobiDB-lite"/>
    </source>
</evidence>
<sequence length="430" mass="46768">MSLSFDTTEAVSLLSYDCHRSVPAPFLTKTYYLVNDPATDDIVSWGEDNTTFVVWRPPEFARDLLPNYFKHNNFSSFVRQLNTYGFRKIVPDRWEFANEFFRRGEKQLLCEIHRRKSLQSHGSNTAGSGAQQLSSRSHSPSISNEDVQTWSPLSGTSPLSSPSRPHHLLLVSTPSAAAPAGAATSTHAAVFMCDENERLRKDNSLLLSEVSRLRRLYDESMVILQHQSKSSALQDPAGAGPGALPPLRAPSTLDSTTRAGLMQQQQLHVRQSSPAAYLIAAAHSTRDSATPKASTLSFVDGKLREIASSANAANNNNKILMMKTKEESAAAAAAADQADGVELFSSKQQQLLLDTKTSGPGVPVLKQLQIRPAAGPPVTGTYSAAVIKPELGSLENSLQPMLQTSTTASTSVESTPWLQICATRDERVYI</sequence>
<accession>A0ABP0U4H2</accession>
<keyword evidence="9" id="KW-1185">Reference proteome</keyword>
<evidence type="ECO:0000256" key="5">
    <source>
        <dbReference type="RuleBase" id="RU004020"/>
    </source>
</evidence>
<proteinExistence type="inferred from homology"/>
<dbReference type="PROSITE" id="PS00434">
    <property type="entry name" value="HSF_DOMAIN"/>
    <property type="match status" value="1"/>
</dbReference>
<dbReference type="PRINTS" id="PR00056">
    <property type="entry name" value="HSFDOMAIN"/>
</dbReference>
<dbReference type="PANTHER" id="PTHR10015:SF304">
    <property type="entry name" value="HEAT STRESS TRANSCRIPTION FACTOR B-4B"/>
    <property type="match status" value="1"/>
</dbReference>
<dbReference type="PANTHER" id="PTHR10015">
    <property type="entry name" value="HEAT SHOCK TRANSCRIPTION FACTOR"/>
    <property type="match status" value="1"/>
</dbReference>
<feature type="compositionally biased region" description="Polar residues" evidence="6">
    <location>
        <begin position="119"/>
        <end position="150"/>
    </location>
</feature>
<comment type="subcellular location">
    <subcellularLocation>
        <location evidence="1">Nucleus</location>
    </subcellularLocation>
</comment>
<dbReference type="SMART" id="SM00415">
    <property type="entry name" value="HSF"/>
    <property type="match status" value="1"/>
</dbReference>
<dbReference type="Gene3D" id="1.10.10.10">
    <property type="entry name" value="Winged helix-like DNA-binding domain superfamily/Winged helix DNA-binding domain"/>
    <property type="match status" value="1"/>
</dbReference>
<dbReference type="InterPro" id="IPR036390">
    <property type="entry name" value="WH_DNA-bd_sf"/>
</dbReference>
<feature type="region of interest" description="Disordered" evidence="6">
    <location>
        <begin position="229"/>
        <end position="253"/>
    </location>
</feature>
<dbReference type="EMBL" id="OZ019911">
    <property type="protein sequence ID" value="CAK9212328.1"/>
    <property type="molecule type" value="Genomic_DNA"/>
</dbReference>
<feature type="compositionally biased region" description="Low complexity" evidence="6">
    <location>
        <begin position="151"/>
        <end position="166"/>
    </location>
</feature>
<dbReference type="Pfam" id="PF00447">
    <property type="entry name" value="HSF_DNA-bind"/>
    <property type="match status" value="1"/>
</dbReference>
<gene>
    <name evidence="8" type="ORF">CSSPTR1EN2_LOCUS11181</name>
</gene>
<protein>
    <recommendedName>
        <fullName evidence="7">HSF-type DNA-binding domain-containing protein</fullName>
    </recommendedName>
</protein>
<evidence type="ECO:0000256" key="3">
    <source>
        <dbReference type="ARBA" id="ARBA00023125"/>
    </source>
</evidence>
<keyword evidence="4" id="KW-0539">Nucleus</keyword>
<organism evidence="8 9">
    <name type="scientific">Sphagnum troendelagicum</name>
    <dbReference type="NCBI Taxonomy" id="128251"/>
    <lineage>
        <taxon>Eukaryota</taxon>
        <taxon>Viridiplantae</taxon>
        <taxon>Streptophyta</taxon>
        <taxon>Embryophyta</taxon>
        <taxon>Bryophyta</taxon>
        <taxon>Sphagnophytina</taxon>
        <taxon>Sphagnopsida</taxon>
        <taxon>Sphagnales</taxon>
        <taxon>Sphagnaceae</taxon>
        <taxon>Sphagnum</taxon>
    </lineage>
</organism>
<dbReference type="InterPro" id="IPR000232">
    <property type="entry name" value="HSF_DNA-bd"/>
</dbReference>
<keyword evidence="2" id="KW-0346">Stress response</keyword>
<evidence type="ECO:0000256" key="4">
    <source>
        <dbReference type="ARBA" id="ARBA00023242"/>
    </source>
</evidence>
<reference evidence="8" key="1">
    <citation type="submission" date="2024-02" db="EMBL/GenBank/DDBJ databases">
        <authorList>
            <consortium name="ELIXIR-Norway"/>
            <consortium name="Elixir Norway"/>
        </authorList>
    </citation>
    <scope>NUCLEOTIDE SEQUENCE</scope>
</reference>
<name>A0ABP0U4H2_9BRYO</name>
<evidence type="ECO:0000256" key="1">
    <source>
        <dbReference type="ARBA" id="ARBA00004123"/>
    </source>
</evidence>
<dbReference type="InterPro" id="IPR036388">
    <property type="entry name" value="WH-like_DNA-bd_sf"/>
</dbReference>